<accession>A0A508WNK3</accession>
<organism evidence="8">
    <name type="scientific">Sinorhizobium medicae</name>
    <dbReference type="NCBI Taxonomy" id="110321"/>
    <lineage>
        <taxon>Bacteria</taxon>
        <taxon>Pseudomonadati</taxon>
        <taxon>Pseudomonadota</taxon>
        <taxon>Alphaproteobacteria</taxon>
        <taxon>Hyphomicrobiales</taxon>
        <taxon>Rhizobiaceae</taxon>
        <taxon>Sinorhizobium/Ensifer group</taxon>
        <taxon>Sinorhizobium</taxon>
    </lineage>
</organism>
<dbReference type="GO" id="GO:0005737">
    <property type="term" value="C:cytoplasm"/>
    <property type="evidence" value="ECO:0007669"/>
    <property type="project" value="TreeGrafter"/>
</dbReference>
<sequence>MPERIVIIGGGQAGGRVAQILANSSADFHISLIGREPHPPYNRPPLSKGVLLAKSGFEDCAIWREGDGAAGKIRFHASVAAKMIDTGAKNVGLDDGRVIEYDKLVLATGSRVRRVSMPGADCSGVYMLRTFDDAVKIAKQFHSGLRLVVVGGGFIGLEIAAAARTRGLHTVVVEATNRLLSRIAPQSIGDALARHHEQAGVSFRVGCMVERLISTRSGKLKSALLSNGETIPCDLTIVGVGVTADTELAASAGLDVQVGIRTDATLRTSDPNIFACGDAVSFWHPLFERHVRVEAWQNAEDHARVVAGRLMGQETICDTVPFFWSDQYELSMQIVGLPQYGSFVVSHATEDAQILYHLDPRGRLVGATGLGPHQLIGRKIRAARQAIAGRSCPDAQALKGGLIRSDAPPESGNLEREEENPAPFSARIPL</sequence>
<dbReference type="SUPFAM" id="SSF51905">
    <property type="entry name" value="FAD/NAD(P)-binding domain"/>
    <property type="match status" value="1"/>
</dbReference>
<feature type="domain" description="Reductase C-terminal" evidence="7">
    <location>
        <begin position="322"/>
        <end position="398"/>
    </location>
</feature>
<evidence type="ECO:0000256" key="4">
    <source>
        <dbReference type="ARBA" id="ARBA00023002"/>
    </source>
</evidence>
<dbReference type="RefSeq" id="WP_180161184.1">
    <property type="nucleotide sequence ID" value="NZ_CABFNB010000002.1"/>
</dbReference>
<dbReference type="PANTHER" id="PTHR43557">
    <property type="entry name" value="APOPTOSIS-INDUCING FACTOR 1"/>
    <property type="match status" value="1"/>
</dbReference>
<evidence type="ECO:0000256" key="5">
    <source>
        <dbReference type="SAM" id="MobiDB-lite"/>
    </source>
</evidence>
<keyword evidence="3" id="KW-0274">FAD</keyword>
<proteinExistence type="predicted"/>
<dbReference type="InterPro" id="IPR036188">
    <property type="entry name" value="FAD/NAD-bd_sf"/>
</dbReference>
<keyword evidence="2" id="KW-0285">Flavoprotein</keyword>
<evidence type="ECO:0000313" key="8">
    <source>
        <dbReference type="EMBL" id="VTZ59128.1"/>
    </source>
</evidence>
<dbReference type="InterPro" id="IPR023753">
    <property type="entry name" value="FAD/NAD-binding_dom"/>
</dbReference>
<feature type="domain" description="FAD/NAD(P)-binding" evidence="6">
    <location>
        <begin position="4"/>
        <end position="303"/>
    </location>
</feature>
<reference evidence="8" key="1">
    <citation type="submission" date="2019-06" db="EMBL/GenBank/DDBJ databases">
        <authorList>
            <person name="Le Quere A."/>
            <person name="Colella S."/>
        </authorList>
    </citation>
    <scope>NUCLEOTIDE SEQUENCE</scope>
    <source>
        <strain evidence="8">EmedicaeMD41</strain>
    </source>
</reference>
<feature type="region of interest" description="Disordered" evidence="5">
    <location>
        <begin position="400"/>
        <end position="430"/>
    </location>
</feature>
<dbReference type="AlphaFoldDB" id="A0A508WNK3"/>
<dbReference type="InterPro" id="IPR050446">
    <property type="entry name" value="FAD-oxidoreductase/Apoptosis"/>
</dbReference>
<comment type="cofactor">
    <cofactor evidence="1">
        <name>FAD</name>
        <dbReference type="ChEBI" id="CHEBI:57692"/>
    </cofactor>
</comment>
<protein>
    <submittedName>
        <fullName evidence="8">FAD-dependent pyridine nucleotide-disulphide oxidoreductase</fullName>
    </submittedName>
</protein>
<dbReference type="PRINTS" id="PR00411">
    <property type="entry name" value="PNDRDTASEI"/>
</dbReference>
<dbReference type="InterPro" id="IPR016156">
    <property type="entry name" value="FAD/NAD-linked_Rdtase_dimer_sf"/>
</dbReference>
<evidence type="ECO:0000256" key="3">
    <source>
        <dbReference type="ARBA" id="ARBA00022827"/>
    </source>
</evidence>
<dbReference type="PRINTS" id="PR00368">
    <property type="entry name" value="FADPNR"/>
</dbReference>
<dbReference type="PANTHER" id="PTHR43557:SF2">
    <property type="entry name" value="RIESKE DOMAIN-CONTAINING PROTEIN-RELATED"/>
    <property type="match status" value="1"/>
</dbReference>
<name>A0A508WNK3_9HYPH</name>
<dbReference type="Gene3D" id="3.50.50.60">
    <property type="entry name" value="FAD/NAD(P)-binding domain"/>
    <property type="match status" value="2"/>
</dbReference>
<evidence type="ECO:0000256" key="2">
    <source>
        <dbReference type="ARBA" id="ARBA00022630"/>
    </source>
</evidence>
<dbReference type="SUPFAM" id="SSF55424">
    <property type="entry name" value="FAD/NAD-linked reductases, dimerisation (C-terminal) domain"/>
    <property type="match status" value="1"/>
</dbReference>
<dbReference type="GO" id="GO:0016651">
    <property type="term" value="F:oxidoreductase activity, acting on NAD(P)H"/>
    <property type="evidence" value="ECO:0007669"/>
    <property type="project" value="TreeGrafter"/>
</dbReference>
<evidence type="ECO:0000259" key="6">
    <source>
        <dbReference type="Pfam" id="PF07992"/>
    </source>
</evidence>
<gene>
    <name evidence="8" type="ORF">EMEDMD4_100115</name>
</gene>
<dbReference type="InterPro" id="IPR028202">
    <property type="entry name" value="Reductase_C"/>
</dbReference>
<dbReference type="EMBL" id="CABFNB010000002">
    <property type="protein sequence ID" value="VTZ59128.1"/>
    <property type="molecule type" value="Genomic_DNA"/>
</dbReference>
<dbReference type="Gene3D" id="3.30.390.30">
    <property type="match status" value="1"/>
</dbReference>
<dbReference type="Proteomes" id="UP000507954">
    <property type="component" value="Unassembled WGS sequence"/>
</dbReference>
<evidence type="ECO:0000259" key="7">
    <source>
        <dbReference type="Pfam" id="PF14759"/>
    </source>
</evidence>
<dbReference type="Pfam" id="PF14759">
    <property type="entry name" value="Reductase_C"/>
    <property type="match status" value="1"/>
</dbReference>
<dbReference type="Pfam" id="PF07992">
    <property type="entry name" value="Pyr_redox_2"/>
    <property type="match status" value="1"/>
</dbReference>
<evidence type="ECO:0000256" key="1">
    <source>
        <dbReference type="ARBA" id="ARBA00001974"/>
    </source>
</evidence>
<keyword evidence="4" id="KW-0560">Oxidoreductase</keyword>